<reference evidence="4" key="1">
    <citation type="submission" date="2024-06" db="EMBL/GenBank/DDBJ databases">
        <title>Multi-omics analyses provide insights into the biosynthesis of the anticancer antibiotic pleurotin in Hohenbuehelia grisea.</title>
        <authorList>
            <person name="Weaver J.A."/>
            <person name="Alberti F."/>
        </authorList>
    </citation>
    <scope>NUCLEOTIDE SEQUENCE [LARGE SCALE GENOMIC DNA]</scope>
    <source>
        <strain evidence="4">T-177</strain>
    </source>
</reference>
<organism evidence="3 4">
    <name type="scientific">Hohenbuehelia grisea</name>
    <dbReference type="NCBI Taxonomy" id="104357"/>
    <lineage>
        <taxon>Eukaryota</taxon>
        <taxon>Fungi</taxon>
        <taxon>Dikarya</taxon>
        <taxon>Basidiomycota</taxon>
        <taxon>Agaricomycotina</taxon>
        <taxon>Agaricomycetes</taxon>
        <taxon>Agaricomycetidae</taxon>
        <taxon>Agaricales</taxon>
        <taxon>Pleurotineae</taxon>
        <taxon>Pleurotaceae</taxon>
        <taxon>Hohenbuehelia</taxon>
    </lineage>
</organism>
<feature type="transmembrane region" description="Helical" evidence="2">
    <location>
        <begin position="74"/>
        <end position="96"/>
    </location>
</feature>
<feature type="compositionally biased region" description="Polar residues" evidence="1">
    <location>
        <begin position="30"/>
        <end position="45"/>
    </location>
</feature>
<name>A0ABR3JJE9_9AGAR</name>
<evidence type="ECO:0000256" key="2">
    <source>
        <dbReference type="SAM" id="Phobius"/>
    </source>
</evidence>
<sequence>MIIADETPASPAKGSPSQLAHTPPAPPPYQASQNPQRPNNEVGASSYPSRTHIVYASTPLVPGRPIALTARRRFLNAFLVAILIWFLFSVFVRSVIELAFWNHRHGRMDWPGDYSLPDETRVRNCLDDADWQEYSRDAPHNSFPYHSRASFELPVDSDALMFLARGSQQAGEFDVRASSEVSDKAKIDVVVSFHTFDARSRAHICQIRRERGLGLGIFTPPQPRYPSGPRENQLFFFVTVYLPSTADGSPLHIRDLSTDLPLYSHRVGHLEDHVLFKNISFHTSNMPIGIESLFAANASMHTSNSPISGSFNTSSSLTLSTSNSPIRVDVGLSNEDKKATSLNMKTSNSGIHASVSLLKESGSENSGGSYDVTGVTSNSEVVFDFPASPIDSVLHLKGKTSNGNAIATLNPAYEGAFYLKTTLFRPEVQRTGATDPSGRERRRSVEYSTYQRGLVQGRVKWAGSHAAGGSVELQTSNLPVTLKI</sequence>
<dbReference type="EMBL" id="JASNQZ010000006">
    <property type="protein sequence ID" value="KAL0955719.1"/>
    <property type="molecule type" value="Genomic_DNA"/>
</dbReference>
<evidence type="ECO:0000256" key="1">
    <source>
        <dbReference type="SAM" id="MobiDB-lite"/>
    </source>
</evidence>
<evidence type="ECO:0000313" key="4">
    <source>
        <dbReference type="Proteomes" id="UP001556367"/>
    </source>
</evidence>
<gene>
    <name evidence="3" type="ORF">HGRIS_001938</name>
</gene>
<keyword evidence="4" id="KW-1185">Reference proteome</keyword>
<accession>A0ABR3JJE9</accession>
<evidence type="ECO:0000313" key="3">
    <source>
        <dbReference type="EMBL" id="KAL0955719.1"/>
    </source>
</evidence>
<comment type="caution">
    <text evidence="3">The sequence shown here is derived from an EMBL/GenBank/DDBJ whole genome shotgun (WGS) entry which is preliminary data.</text>
</comment>
<keyword evidence="2" id="KW-0812">Transmembrane</keyword>
<protein>
    <submittedName>
        <fullName evidence="3">Uncharacterized protein</fullName>
    </submittedName>
</protein>
<feature type="region of interest" description="Disordered" evidence="1">
    <location>
        <begin position="1"/>
        <end position="45"/>
    </location>
</feature>
<keyword evidence="2" id="KW-1133">Transmembrane helix</keyword>
<keyword evidence="2" id="KW-0472">Membrane</keyword>
<proteinExistence type="predicted"/>
<dbReference type="Proteomes" id="UP001556367">
    <property type="component" value="Unassembled WGS sequence"/>
</dbReference>